<evidence type="ECO:0000313" key="2">
    <source>
        <dbReference type="EMBL" id="CUV37070.1"/>
    </source>
</evidence>
<evidence type="ECO:0000313" key="3">
    <source>
        <dbReference type="EMBL" id="CUV38311.1"/>
    </source>
</evidence>
<gene>
    <name evidence="4" type="ORF">RD1301_v1_650027</name>
    <name evidence="1" type="ORF">RUN1744_v1_420057</name>
    <name evidence="2" type="ORF">TD1301_v1_2730012</name>
    <name evidence="3" type="ORF">TF3108_v1_110027</name>
</gene>
<dbReference type="EMBL" id="LN899822">
    <property type="protein sequence ID" value="CUV59989.1"/>
    <property type="molecule type" value="Genomic_DNA"/>
</dbReference>
<sequence length="25" mass="2692">MWGNCGRALAILYGEPVLPNSFLAV</sequence>
<dbReference type="EMBL" id="LN899823">
    <property type="protein sequence ID" value="CUV23649.1"/>
    <property type="molecule type" value="Genomic_DNA"/>
</dbReference>
<protein>
    <submittedName>
        <fullName evidence="3">Uncharacterized protein</fullName>
    </submittedName>
</protein>
<reference evidence="3" key="1">
    <citation type="submission" date="2015-10" db="EMBL/GenBank/DDBJ databases">
        <authorList>
            <person name="Gilbert D.G."/>
        </authorList>
    </citation>
    <scope>NUCLEOTIDE SEQUENCE</scope>
    <source>
        <strain evidence="3">Phyl III-seqv23</strain>
    </source>
</reference>
<dbReference type="AlphaFoldDB" id="A0A0S4VUR7"/>
<accession>A0A0S4VUR7</accession>
<dbReference type="EMBL" id="LN899825">
    <property type="protein sequence ID" value="CUV37070.1"/>
    <property type="molecule type" value="Genomic_DNA"/>
</dbReference>
<organism evidence="3">
    <name type="scientific">Ralstonia solanacearum</name>
    <name type="common">Pseudomonas solanacearum</name>
    <dbReference type="NCBI Taxonomy" id="305"/>
    <lineage>
        <taxon>Bacteria</taxon>
        <taxon>Pseudomonadati</taxon>
        <taxon>Pseudomonadota</taxon>
        <taxon>Betaproteobacteria</taxon>
        <taxon>Burkholderiales</taxon>
        <taxon>Burkholderiaceae</taxon>
        <taxon>Ralstonia</taxon>
        <taxon>Ralstonia solanacearum species complex</taxon>
    </lineage>
</organism>
<evidence type="ECO:0000313" key="1">
    <source>
        <dbReference type="EMBL" id="CUV23649.1"/>
    </source>
</evidence>
<evidence type="ECO:0000313" key="4">
    <source>
        <dbReference type="EMBL" id="CUV59989.1"/>
    </source>
</evidence>
<proteinExistence type="predicted"/>
<name>A0A0S4VUR7_RALSL</name>
<dbReference type="EMBL" id="LN899826">
    <property type="protein sequence ID" value="CUV38311.1"/>
    <property type="molecule type" value="Genomic_DNA"/>
</dbReference>